<dbReference type="Proteomes" id="UP000052978">
    <property type="component" value="Unassembled WGS sequence"/>
</dbReference>
<name>S7NBG1_MYOBR</name>
<dbReference type="AlphaFoldDB" id="S7NBG1"/>
<organism evidence="2 3">
    <name type="scientific">Myotis brandtii</name>
    <name type="common">Brandt's bat</name>
    <dbReference type="NCBI Taxonomy" id="109478"/>
    <lineage>
        <taxon>Eukaryota</taxon>
        <taxon>Metazoa</taxon>
        <taxon>Chordata</taxon>
        <taxon>Craniata</taxon>
        <taxon>Vertebrata</taxon>
        <taxon>Euteleostomi</taxon>
        <taxon>Mammalia</taxon>
        <taxon>Eutheria</taxon>
        <taxon>Laurasiatheria</taxon>
        <taxon>Chiroptera</taxon>
        <taxon>Yangochiroptera</taxon>
        <taxon>Vespertilionidae</taxon>
        <taxon>Myotis</taxon>
    </lineage>
</organism>
<dbReference type="GO" id="GO:0030246">
    <property type="term" value="F:carbohydrate binding"/>
    <property type="evidence" value="ECO:0007669"/>
    <property type="project" value="UniProtKB-KW"/>
</dbReference>
<protein>
    <submittedName>
        <fullName evidence="2">Sialic acid-binding Ig-like lectin 5</fullName>
    </submittedName>
</protein>
<accession>S7NBG1</accession>
<dbReference type="eggNOG" id="ENOG502S41V">
    <property type="taxonomic scope" value="Eukaryota"/>
</dbReference>
<feature type="region of interest" description="Disordered" evidence="1">
    <location>
        <begin position="30"/>
        <end position="50"/>
    </location>
</feature>
<evidence type="ECO:0000313" key="3">
    <source>
        <dbReference type="Proteomes" id="UP000052978"/>
    </source>
</evidence>
<proteinExistence type="predicted"/>
<gene>
    <name evidence="2" type="ORF">D623_10004557</name>
</gene>
<evidence type="ECO:0000313" key="2">
    <source>
        <dbReference type="EMBL" id="EPQ13755.1"/>
    </source>
</evidence>
<reference evidence="2 3" key="1">
    <citation type="journal article" date="2013" name="Nat. Commun.">
        <title>Genome analysis reveals insights into physiology and longevity of the Brandt's bat Myotis brandtii.</title>
        <authorList>
            <person name="Seim I."/>
            <person name="Fang X."/>
            <person name="Xiong Z."/>
            <person name="Lobanov A.V."/>
            <person name="Huang Z."/>
            <person name="Ma S."/>
            <person name="Feng Y."/>
            <person name="Turanov A.A."/>
            <person name="Zhu Y."/>
            <person name="Lenz T.L."/>
            <person name="Gerashchenko M.V."/>
            <person name="Fan D."/>
            <person name="Hee Yim S."/>
            <person name="Yao X."/>
            <person name="Jordan D."/>
            <person name="Xiong Y."/>
            <person name="Ma Y."/>
            <person name="Lyapunov A.N."/>
            <person name="Chen G."/>
            <person name="Kulakova O.I."/>
            <person name="Sun Y."/>
            <person name="Lee S.G."/>
            <person name="Bronson R.T."/>
            <person name="Moskalev A.A."/>
            <person name="Sunyaev S.R."/>
            <person name="Zhang G."/>
            <person name="Krogh A."/>
            <person name="Wang J."/>
            <person name="Gladyshev V.N."/>
        </authorList>
    </citation>
    <scope>NUCLEOTIDE SEQUENCE [LARGE SCALE GENOMIC DNA]</scope>
</reference>
<keyword evidence="2" id="KW-0430">Lectin</keyword>
<keyword evidence="3" id="KW-1185">Reference proteome</keyword>
<dbReference type="EMBL" id="KE163773">
    <property type="protein sequence ID" value="EPQ13755.1"/>
    <property type="molecule type" value="Genomic_DNA"/>
</dbReference>
<sequence length="50" mass="5637">MGTVTWDAPPSGEQQELYANLSFYEMKTREPQNLEATGSPEYSEIKRAGK</sequence>
<evidence type="ECO:0000256" key="1">
    <source>
        <dbReference type="SAM" id="MobiDB-lite"/>
    </source>
</evidence>